<dbReference type="EMBL" id="CP030104">
    <property type="protein sequence ID" value="AWX43237.1"/>
    <property type="molecule type" value="Genomic_DNA"/>
</dbReference>
<keyword evidence="3 6" id="KW-0732">Signal</keyword>
<dbReference type="Gene3D" id="1.25.40.390">
    <property type="match status" value="1"/>
</dbReference>
<evidence type="ECO:0000256" key="1">
    <source>
        <dbReference type="ARBA" id="ARBA00004442"/>
    </source>
</evidence>
<dbReference type="InterPro" id="IPR011990">
    <property type="entry name" value="TPR-like_helical_dom_sf"/>
</dbReference>
<reference evidence="9 10" key="1">
    <citation type="submission" date="2018-06" db="EMBL/GenBank/DDBJ databases">
        <title>Spongiibacterium sp. HME9304 Genome sequencing and assembly.</title>
        <authorList>
            <person name="Kang H."/>
            <person name="Kim H."/>
            <person name="Joh K."/>
        </authorList>
    </citation>
    <scope>NUCLEOTIDE SEQUENCE [LARGE SCALE GENOMIC DNA]</scope>
    <source>
        <strain evidence="9 10">HME9304</strain>
    </source>
</reference>
<evidence type="ECO:0000256" key="4">
    <source>
        <dbReference type="ARBA" id="ARBA00023136"/>
    </source>
</evidence>
<dbReference type="Proteomes" id="UP000248536">
    <property type="component" value="Chromosome"/>
</dbReference>
<evidence type="ECO:0000256" key="5">
    <source>
        <dbReference type="ARBA" id="ARBA00023237"/>
    </source>
</evidence>
<dbReference type="OrthoDB" id="5694214at2"/>
<keyword evidence="5" id="KW-0998">Cell outer membrane</keyword>
<sequence length="522" mass="58608">MKNINNMKISTSFLLMLFLIGTVGCSDSFLDEADVFRELDSSTFYKTDADAISAVNSVYAPLNDQGLFKRFYMYIAHFTGETALTNGTRSNEQVYVNFNFNPASGDLIPKAWEECYKGINRANQVIERVPEIDSPNEDLLNRVVAEAKFLRAFYYFELVKLYGNVPIYNQVFNGDLSDDEQLFPLQSPPSAIYGVIEADLLDAIPDLPESYDNNNTGRATSGAAKSLLGKAYLYNGEYQKSRDILNEVITSGVYALESDFINIFPKSNENNGESIFEVQFQSGFGAAFDQPNRGGPNEASWMNNWFSPARIGFRNAVPGRQTIEFFEQFPEEDAIRRTGTYAQPGDVWGTWNPIADDPVAANQWRDRVLVFPDPTLPFLGIRKYAGGPDDPDSFNQNANNYRAIRLADVLLMFAEAENEVNGPTSLAYSAVNQVRVRAGVDPFPEGLNTADFFDRLRTERRLELTFEYSLFFDLVRWANSGKIQSSELPAIMPGFTVGKNEVLPIPEIELIDNPNLDQNDGY</sequence>
<evidence type="ECO:0000313" key="10">
    <source>
        <dbReference type="Proteomes" id="UP000248536"/>
    </source>
</evidence>
<organism evidence="9 10">
    <name type="scientific">Flagellimonas maritima</name>
    <dbReference type="NCBI Taxonomy" id="1383885"/>
    <lineage>
        <taxon>Bacteria</taxon>
        <taxon>Pseudomonadati</taxon>
        <taxon>Bacteroidota</taxon>
        <taxon>Flavobacteriia</taxon>
        <taxon>Flavobacteriales</taxon>
        <taxon>Flavobacteriaceae</taxon>
        <taxon>Flagellimonas</taxon>
    </lineage>
</organism>
<accession>A0A2Z4LPS8</accession>
<feature type="domain" description="SusD-like N-terminal" evidence="8">
    <location>
        <begin position="76"/>
        <end position="233"/>
    </location>
</feature>
<evidence type="ECO:0000256" key="2">
    <source>
        <dbReference type="ARBA" id="ARBA00006275"/>
    </source>
</evidence>
<dbReference type="CDD" id="cd08977">
    <property type="entry name" value="SusD"/>
    <property type="match status" value="1"/>
</dbReference>
<gene>
    <name evidence="9" type="ORF">HME9304_00224</name>
</gene>
<dbReference type="SUPFAM" id="SSF48452">
    <property type="entry name" value="TPR-like"/>
    <property type="match status" value="1"/>
</dbReference>
<comment type="subcellular location">
    <subcellularLocation>
        <location evidence="1">Cell outer membrane</location>
    </subcellularLocation>
</comment>
<dbReference type="Pfam" id="PF07980">
    <property type="entry name" value="SusD_RagB"/>
    <property type="match status" value="1"/>
</dbReference>
<dbReference type="Pfam" id="PF14322">
    <property type="entry name" value="SusD-like_3"/>
    <property type="match status" value="1"/>
</dbReference>
<evidence type="ECO:0000259" key="7">
    <source>
        <dbReference type="Pfam" id="PF07980"/>
    </source>
</evidence>
<keyword evidence="4" id="KW-0472">Membrane</keyword>
<dbReference type="InterPro" id="IPR012944">
    <property type="entry name" value="SusD_RagB_dom"/>
</dbReference>
<evidence type="ECO:0000256" key="3">
    <source>
        <dbReference type="ARBA" id="ARBA00022729"/>
    </source>
</evidence>
<dbReference type="InterPro" id="IPR033985">
    <property type="entry name" value="SusD-like_N"/>
</dbReference>
<protein>
    <recommendedName>
        <fullName evidence="11">RagB/SusD family nutrient uptake outer membrane protein</fullName>
    </recommendedName>
</protein>
<name>A0A2Z4LPS8_9FLAO</name>
<dbReference type="KEGG" id="spon:HME9304_00224"/>
<feature type="chain" id="PRO_5016296276" description="RagB/SusD family nutrient uptake outer membrane protein" evidence="6">
    <location>
        <begin position="26"/>
        <end position="522"/>
    </location>
</feature>
<evidence type="ECO:0000313" key="9">
    <source>
        <dbReference type="EMBL" id="AWX43237.1"/>
    </source>
</evidence>
<evidence type="ECO:0008006" key="11">
    <source>
        <dbReference type="Google" id="ProtNLM"/>
    </source>
</evidence>
<evidence type="ECO:0000256" key="6">
    <source>
        <dbReference type="SAM" id="SignalP"/>
    </source>
</evidence>
<dbReference type="PROSITE" id="PS51257">
    <property type="entry name" value="PROKAR_LIPOPROTEIN"/>
    <property type="match status" value="1"/>
</dbReference>
<dbReference type="GO" id="GO:0009279">
    <property type="term" value="C:cell outer membrane"/>
    <property type="evidence" value="ECO:0007669"/>
    <property type="project" value="UniProtKB-SubCell"/>
</dbReference>
<proteinExistence type="inferred from homology"/>
<comment type="similarity">
    <text evidence="2">Belongs to the SusD family.</text>
</comment>
<feature type="signal peptide" evidence="6">
    <location>
        <begin position="1"/>
        <end position="25"/>
    </location>
</feature>
<feature type="domain" description="RagB/SusD" evidence="7">
    <location>
        <begin position="381"/>
        <end position="522"/>
    </location>
</feature>
<evidence type="ECO:0000259" key="8">
    <source>
        <dbReference type="Pfam" id="PF14322"/>
    </source>
</evidence>
<dbReference type="AlphaFoldDB" id="A0A2Z4LPS8"/>
<keyword evidence="10" id="KW-1185">Reference proteome</keyword>